<gene>
    <name evidence="2" type="ORF">KU39_2325</name>
</gene>
<name>A0AAC8VJD1_PISSA</name>
<evidence type="ECO:0000313" key="2">
    <source>
        <dbReference type="EMBL" id="ALB23503.1"/>
    </source>
</evidence>
<evidence type="ECO:0000313" key="3">
    <source>
        <dbReference type="Proteomes" id="UP000029558"/>
    </source>
</evidence>
<keyword evidence="1" id="KW-0812">Transmembrane</keyword>
<dbReference type="EMBL" id="CP012508">
    <property type="protein sequence ID" value="ALB23503.1"/>
    <property type="molecule type" value="Genomic_DNA"/>
</dbReference>
<proteinExistence type="predicted"/>
<dbReference type="AlphaFoldDB" id="A0AAC8VJD1"/>
<keyword evidence="1" id="KW-1133">Transmembrane helix</keyword>
<dbReference type="Proteomes" id="UP000029558">
    <property type="component" value="Chromosome"/>
</dbReference>
<sequence>MMYLGWLLFTLCATLLTVLIVLHYDKNHSK</sequence>
<organism evidence="2 3">
    <name type="scientific">Piscirickettsia salmonis</name>
    <dbReference type="NCBI Taxonomy" id="1238"/>
    <lineage>
        <taxon>Bacteria</taxon>
        <taxon>Pseudomonadati</taxon>
        <taxon>Pseudomonadota</taxon>
        <taxon>Gammaproteobacteria</taxon>
        <taxon>Thiotrichales</taxon>
        <taxon>Piscirickettsiaceae</taxon>
        <taxon>Piscirickettsia</taxon>
    </lineage>
</organism>
<accession>A0AAC8VJD1</accession>
<evidence type="ECO:0000256" key="1">
    <source>
        <dbReference type="SAM" id="Phobius"/>
    </source>
</evidence>
<feature type="transmembrane region" description="Helical" evidence="1">
    <location>
        <begin position="6"/>
        <end position="24"/>
    </location>
</feature>
<keyword evidence="1" id="KW-0472">Membrane</keyword>
<reference evidence="2 3" key="1">
    <citation type="journal article" date="2014" name="Genome Announc.">
        <title>Comparative Genome Analysis of Two Isolates of the Fish Pathogen Piscirickettsia salmonis from Different Hosts Reveals Major Differences in Virulence-Associated Secretion Systems.</title>
        <authorList>
            <person name="Bohle H."/>
            <person name="Henriquez P."/>
            <person name="Grothusen H."/>
            <person name="Navas E."/>
            <person name="Sandoval A."/>
            <person name="Bustamante F."/>
            <person name="Bustos P."/>
            <person name="Mancilla M."/>
        </authorList>
    </citation>
    <scope>NUCLEOTIDE SEQUENCE [LARGE SCALE GENOMIC DNA]</scope>
    <source>
        <strain evidence="3">B1-32597</strain>
    </source>
</reference>
<protein>
    <submittedName>
        <fullName evidence="2">Uncharacterized protein</fullName>
    </submittedName>
</protein>